<dbReference type="CDD" id="cd00221">
    <property type="entry name" value="Vsr"/>
    <property type="match status" value="1"/>
</dbReference>
<dbReference type="NCBIfam" id="TIGR00632">
    <property type="entry name" value="vsr"/>
    <property type="match status" value="1"/>
</dbReference>
<dbReference type="InterPro" id="IPR011335">
    <property type="entry name" value="Restrct_endonuc-II-like"/>
</dbReference>
<gene>
    <name evidence="7" type="ORF">C823_03732</name>
</gene>
<evidence type="ECO:0000313" key="7">
    <source>
        <dbReference type="EMBL" id="EMZ22962.1"/>
    </source>
</evidence>
<dbReference type="PATRIC" id="fig|1235802.3.peg.3937"/>
<keyword evidence="4" id="KW-0378">Hydrolase</keyword>
<dbReference type="Gene3D" id="3.40.960.10">
    <property type="entry name" value="VSR Endonuclease"/>
    <property type="match status" value="1"/>
</dbReference>
<evidence type="ECO:0000256" key="2">
    <source>
        <dbReference type="ARBA" id="ARBA00022759"/>
    </source>
</evidence>
<name>N2A107_9FIRM</name>
<evidence type="ECO:0000256" key="4">
    <source>
        <dbReference type="ARBA" id="ARBA00022801"/>
    </source>
</evidence>
<accession>N2A107</accession>
<keyword evidence="2 7" id="KW-0255">Endonuclease</keyword>
<dbReference type="Proteomes" id="UP000012589">
    <property type="component" value="Unassembled WGS sequence"/>
</dbReference>
<dbReference type="OrthoDB" id="9801520at2"/>
<dbReference type="Pfam" id="PF03852">
    <property type="entry name" value="Vsr"/>
    <property type="match status" value="1"/>
</dbReference>
<dbReference type="GO" id="GO:0016787">
    <property type="term" value="F:hydrolase activity"/>
    <property type="evidence" value="ECO:0007669"/>
    <property type="project" value="UniProtKB-KW"/>
</dbReference>
<dbReference type="InterPro" id="IPR004603">
    <property type="entry name" value="DNA_mismatch_endonuc_vsr"/>
</dbReference>
<sequence length="137" mass="16617">MSDIYSDDKRKEIMKKVRNKNTAPEQFVSKLLCELGYKNYRRKTVKLECKPDFIFVGLKKAIFVNGCFWHGHSCNKGHLPEKNYDFWKTKIEINKERDEKNYTELTQKKWSYLVIWQCELKKKEVENLRKRINAFMQ</sequence>
<comment type="caution">
    <text evidence="7">The sequence shown here is derived from an EMBL/GenBank/DDBJ whole genome shotgun (WGS) entry which is preliminary data.</text>
</comment>
<keyword evidence="5" id="KW-0234">DNA repair</keyword>
<organism evidence="7 8">
    <name type="scientific">Eubacterium plexicaudatum ASF492</name>
    <dbReference type="NCBI Taxonomy" id="1235802"/>
    <lineage>
        <taxon>Bacteria</taxon>
        <taxon>Bacillati</taxon>
        <taxon>Bacillota</taxon>
        <taxon>Clostridia</taxon>
        <taxon>Eubacteriales</taxon>
        <taxon>Eubacteriaceae</taxon>
        <taxon>Eubacterium</taxon>
    </lineage>
</organism>
<evidence type="ECO:0000256" key="1">
    <source>
        <dbReference type="ARBA" id="ARBA00022722"/>
    </source>
</evidence>
<evidence type="ECO:0000256" key="6">
    <source>
        <dbReference type="ARBA" id="ARBA00029466"/>
    </source>
</evidence>
<dbReference type="REBASE" id="86228">
    <property type="entry name" value="V.Epl492ORF3729P"/>
</dbReference>
<dbReference type="SUPFAM" id="SSF52980">
    <property type="entry name" value="Restriction endonuclease-like"/>
    <property type="match status" value="1"/>
</dbReference>
<dbReference type="AlphaFoldDB" id="N2A107"/>
<keyword evidence="1" id="KW-0540">Nuclease</keyword>
<keyword evidence="3" id="KW-0227">DNA damage</keyword>
<proteinExistence type="inferred from homology"/>
<dbReference type="EMBL" id="AQFT01000114">
    <property type="protein sequence ID" value="EMZ22962.1"/>
    <property type="molecule type" value="Genomic_DNA"/>
</dbReference>
<dbReference type="GO" id="GO:0006298">
    <property type="term" value="P:mismatch repair"/>
    <property type="evidence" value="ECO:0007669"/>
    <property type="project" value="InterPro"/>
</dbReference>
<reference evidence="7 8" key="1">
    <citation type="journal article" date="2014" name="Genome Announc.">
        <title>Draft genome sequences of the altered schaedler flora, a defined bacterial community from gnotobiotic mice.</title>
        <authorList>
            <person name="Wannemuehler M.J."/>
            <person name="Overstreet A.M."/>
            <person name="Ward D.V."/>
            <person name="Phillips G.J."/>
        </authorList>
    </citation>
    <scope>NUCLEOTIDE SEQUENCE [LARGE SCALE GENOMIC DNA]</scope>
    <source>
        <strain evidence="7 8">ASF492</strain>
    </source>
</reference>
<dbReference type="GO" id="GO:0004519">
    <property type="term" value="F:endonuclease activity"/>
    <property type="evidence" value="ECO:0007669"/>
    <property type="project" value="UniProtKB-KW"/>
</dbReference>
<protein>
    <submittedName>
        <fullName evidence="7">DNA mismatch endonuclease Vsr</fullName>
    </submittedName>
</protein>
<evidence type="ECO:0000256" key="3">
    <source>
        <dbReference type="ARBA" id="ARBA00022763"/>
    </source>
</evidence>
<evidence type="ECO:0000256" key="5">
    <source>
        <dbReference type="ARBA" id="ARBA00023204"/>
    </source>
</evidence>
<dbReference type="HOGENOM" id="CLU_111913_1_1_9"/>
<dbReference type="eggNOG" id="COG3727">
    <property type="taxonomic scope" value="Bacteria"/>
</dbReference>
<keyword evidence="8" id="KW-1185">Reference proteome</keyword>
<comment type="similarity">
    <text evidence="6">Belongs to the Vsr family.</text>
</comment>
<evidence type="ECO:0000313" key="8">
    <source>
        <dbReference type="Proteomes" id="UP000012589"/>
    </source>
</evidence>
<dbReference type="STRING" id="1235802.C823_03732"/>